<evidence type="ECO:0000313" key="3">
    <source>
        <dbReference type="Proteomes" id="UP000015645"/>
    </source>
</evidence>
<dbReference type="EMBL" id="ASYS01000009">
    <property type="protein sequence ID" value="EQD99909.1"/>
    <property type="molecule type" value="Genomic_DNA"/>
</dbReference>
<name>T2T7X7_HELPX</name>
<organism evidence="2 3">
    <name type="scientific">Helicobacter pylori PZ5024</name>
    <dbReference type="NCBI Taxonomy" id="1337391"/>
    <lineage>
        <taxon>Bacteria</taxon>
        <taxon>Pseudomonadati</taxon>
        <taxon>Campylobacterota</taxon>
        <taxon>Epsilonproteobacteria</taxon>
        <taxon>Campylobacterales</taxon>
        <taxon>Helicobacteraceae</taxon>
        <taxon>Helicobacter</taxon>
    </lineage>
</organism>
<reference evidence="2 3" key="1">
    <citation type="journal article" date="2013" name="Genome Announc.">
        <title>Draft Genome Sequences of Helicobacter pylori Strains Isolated from Regions of Low and High Gastric Cancer Risk in Colombia.</title>
        <authorList>
            <person name="Sheh A."/>
            <person name="Piazuelo M.B."/>
            <person name="Wilson K.T."/>
            <person name="Correa P."/>
            <person name="Fox J.G."/>
        </authorList>
    </citation>
    <scope>NUCLEOTIDE SEQUENCE [LARGE SCALE GENOMIC DNA]</scope>
    <source>
        <strain evidence="2 3">PZ5024</strain>
    </source>
</reference>
<dbReference type="PANTHER" id="PTHR35149">
    <property type="entry name" value="SLL5132 PROTEIN"/>
    <property type="match status" value="1"/>
</dbReference>
<comment type="caution">
    <text evidence="2">The sequence shown here is derived from an EMBL/GenBank/DDBJ whole genome shotgun (WGS) entry which is preliminary data.</text>
</comment>
<evidence type="ECO:0000313" key="2">
    <source>
        <dbReference type="EMBL" id="EQD99909.1"/>
    </source>
</evidence>
<accession>T2T7X7</accession>
<evidence type="ECO:0000259" key="1">
    <source>
        <dbReference type="Pfam" id="PF07510"/>
    </source>
</evidence>
<proteinExistence type="predicted"/>
<dbReference type="AlphaFoldDB" id="T2T7X7"/>
<protein>
    <recommendedName>
        <fullName evidence="1">GmrSD restriction endonucleases C-terminal domain-containing protein</fullName>
    </recommendedName>
</protein>
<dbReference type="InterPro" id="IPR011089">
    <property type="entry name" value="GmrSD_C"/>
</dbReference>
<dbReference type="Pfam" id="PF07510">
    <property type="entry name" value="GmrSD_C"/>
    <property type="match status" value="1"/>
</dbReference>
<dbReference type="PATRIC" id="fig|1337391.3.peg.35"/>
<sequence>MQDRHAHLLSYKDDDYLHVILCASILHHYSDQDIEALKELLVKFYYQDWVAGQTKSTRSQTCCNIIIALKEKKSVRYIASIVVKKYLDDKNITQRFKENLQDNNLYTKFYFAGKSVKKNSWLKPVLILVNYFMSDNANPAYIKMDDDLHVERILPENLDPSSQWVKDFSEEERGLYTHSLANLTLLGGIKNSQASNLDFKDKKKIYMGEIRLRKTKTSKVMTCYKMTIDIAHHYTEWTPKSLEKRKEELIQIIESVLAL</sequence>
<dbReference type="PANTHER" id="PTHR35149:SF2">
    <property type="entry name" value="DUF262 DOMAIN-CONTAINING PROTEIN"/>
    <property type="match status" value="1"/>
</dbReference>
<feature type="domain" description="GmrSD restriction endonucleases C-terminal" evidence="1">
    <location>
        <begin position="117"/>
        <end position="251"/>
    </location>
</feature>
<dbReference type="Proteomes" id="UP000015645">
    <property type="component" value="Unassembled WGS sequence"/>
</dbReference>
<gene>
    <name evidence="2" type="ORF">L931_04380</name>
</gene>